<protein>
    <submittedName>
        <fullName evidence="1">Uncharacterized protein</fullName>
    </submittedName>
</protein>
<dbReference type="AlphaFoldDB" id="A0AA37I2Y1"/>
<sequence>MTYRRLSDKEILRGFRQGDADIIRTYFYGYCEVGYYIFDQRYQLHEKENLDFLSLAHQYAIFLMEHDWKPLEDHSPNVSLKTWLINGFRFIVLDALKWYRKEYGSITFEDYLQSFDVSSNLRLQFNHMVEDVCDHVPMSRQERLIIDMILLQGFKSKDVAAQMGMTPAAISQKYKKIKEDIIVPYFRQYFDMDFDMPEIMPEFGIVGEPILEEAAPCAAPMDFMKRRTMEEKRTTPEHITSLQPNEIFVFGSNLRGMHGGGAAYVAYRHFGAIMGQGVGLQGQSYAIPTMQGGVDSIRPYVDDFIEFAKQHQNLTFLVTRIGCGIAGFTDEEISPLFKKAHDVKNIILPPSW</sequence>
<dbReference type="Proteomes" id="UP000887097">
    <property type="component" value="Unassembled WGS sequence"/>
</dbReference>
<organism evidence="1 2">
    <name type="scientific">Xylanibacter ruminicola</name>
    <name type="common">Prevotella ruminicola</name>
    <dbReference type="NCBI Taxonomy" id="839"/>
    <lineage>
        <taxon>Bacteria</taxon>
        <taxon>Pseudomonadati</taxon>
        <taxon>Bacteroidota</taxon>
        <taxon>Bacteroidia</taxon>
        <taxon>Bacteroidales</taxon>
        <taxon>Prevotellaceae</taxon>
        <taxon>Xylanibacter</taxon>
    </lineage>
</organism>
<comment type="caution">
    <text evidence="1">The sequence shown here is derived from an EMBL/GenBank/DDBJ whole genome shotgun (WGS) entry which is preliminary data.</text>
</comment>
<gene>
    <name evidence="1" type="ORF">PRMUPPPA20_14530</name>
</gene>
<evidence type="ECO:0000313" key="1">
    <source>
        <dbReference type="EMBL" id="GJG33344.1"/>
    </source>
</evidence>
<dbReference type="EMBL" id="BPTT01000001">
    <property type="protein sequence ID" value="GJG33344.1"/>
    <property type="molecule type" value="Genomic_DNA"/>
</dbReference>
<name>A0AA37I2Y1_XYLRU</name>
<proteinExistence type="predicted"/>
<accession>A0AA37I2Y1</accession>
<reference evidence="1" key="1">
    <citation type="submission" date="2021-08" db="EMBL/GenBank/DDBJ databases">
        <title>Prevotella lacticifex sp. nov., isolated from rumen of cow.</title>
        <authorList>
            <person name="Shinkai T."/>
            <person name="Ikeyama N."/>
            <person name="Kumagai M."/>
            <person name="Ohmori H."/>
            <person name="Sakamoto M."/>
            <person name="Ohkuma M."/>
            <person name="Mitsumori M."/>
        </authorList>
    </citation>
    <scope>NUCLEOTIDE SEQUENCE</scope>
    <source>
        <strain evidence="1">JCM 8259</strain>
    </source>
</reference>
<evidence type="ECO:0000313" key="2">
    <source>
        <dbReference type="Proteomes" id="UP000887097"/>
    </source>
</evidence>